<feature type="region of interest" description="Disordered" evidence="1">
    <location>
        <begin position="78"/>
        <end position="100"/>
    </location>
</feature>
<organism evidence="2 3">
    <name type="scientific">Plectus sambesii</name>
    <dbReference type="NCBI Taxonomy" id="2011161"/>
    <lineage>
        <taxon>Eukaryota</taxon>
        <taxon>Metazoa</taxon>
        <taxon>Ecdysozoa</taxon>
        <taxon>Nematoda</taxon>
        <taxon>Chromadorea</taxon>
        <taxon>Plectida</taxon>
        <taxon>Plectina</taxon>
        <taxon>Plectoidea</taxon>
        <taxon>Plectidae</taxon>
        <taxon>Plectus</taxon>
    </lineage>
</organism>
<evidence type="ECO:0000313" key="3">
    <source>
        <dbReference type="WBParaSite" id="PSAMB.scaffold10655size3923.g33498.t1"/>
    </source>
</evidence>
<proteinExistence type="predicted"/>
<sequence length="100" mass="10290">MDIACMDANLKSNSPKAIANRPIKCDRSMEPLHADTTTEIGALDDAALAVAPPTETGRGIGTEHLDVGAVVLAVAAEAATRNANDERSDDAAAKKDGECS</sequence>
<name>A0A914UJN5_9BILA</name>
<dbReference type="Proteomes" id="UP000887566">
    <property type="component" value="Unplaced"/>
</dbReference>
<keyword evidence="2" id="KW-1185">Reference proteome</keyword>
<reference evidence="3" key="1">
    <citation type="submission" date="2022-11" db="UniProtKB">
        <authorList>
            <consortium name="WormBaseParasite"/>
        </authorList>
    </citation>
    <scope>IDENTIFICATION</scope>
</reference>
<accession>A0A914UJN5</accession>
<feature type="compositionally biased region" description="Basic and acidic residues" evidence="1">
    <location>
        <begin position="83"/>
        <end position="100"/>
    </location>
</feature>
<dbReference type="AlphaFoldDB" id="A0A914UJN5"/>
<dbReference type="WBParaSite" id="PSAMB.scaffold10655size3923.g33498.t1">
    <property type="protein sequence ID" value="PSAMB.scaffold10655size3923.g33498.t1"/>
    <property type="gene ID" value="PSAMB.scaffold10655size3923.g33498"/>
</dbReference>
<protein>
    <submittedName>
        <fullName evidence="3">Uncharacterized protein</fullName>
    </submittedName>
</protein>
<evidence type="ECO:0000256" key="1">
    <source>
        <dbReference type="SAM" id="MobiDB-lite"/>
    </source>
</evidence>
<evidence type="ECO:0000313" key="2">
    <source>
        <dbReference type="Proteomes" id="UP000887566"/>
    </source>
</evidence>